<dbReference type="InterPro" id="IPR024757">
    <property type="entry name" value="FtsZ_C"/>
</dbReference>
<dbReference type="InterPro" id="IPR018316">
    <property type="entry name" value="Tubulin/FtsZ_2-layer-sand-dom"/>
</dbReference>
<dbReference type="Pfam" id="PF12327">
    <property type="entry name" value="FtsZ_C"/>
    <property type="match status" value="1"/>
</dbReference>
<dbReference type="InterPro" id="IPR037103">
    <property type="entry name" value="Tubulin/FtsZ-like_C"/>
</dbReference>
<dbReference type="InterPro" id="IPR000158">
    <property type="entry name" value="Cell_div_FtsZ"/>
</dbReference>
<dbReference type="PANTHER" id="PTHR30314">
    <property type="entry name" value="CELL DIVISION PROTEIN FTSZ-RELATED"/>
    <property type="match status" value="1"/>
</dbReference>
<dbReference type="PANTHER" id="PTHR30314:SF3">
    <property type="entry name" value="MITOCHONDRIAL DIVISION PROTEIN FSZA"/>
    <property type="match status" value="1"/>
</dbReference>
<dbReference type="Proteomes" id="UP000000422">
    <property type="component" value="Chromosome"/>
</dbReference>
<evidence type="ECO:0000256" key="2">
    <source>
        <dbReference type="ARBA" id="ARBA00022741"/>
    </source>
</evidence>
<keyword evidence="4 6" id="KW-0131">Cell cycle</keyword>
<comment type="subcellular location">
    <subcellularLocation>
        <location evidence="4">Cytoplasm</location>
    </subcellularLocation>
    <text evidence="4">Assembles at midcell at the inner surface of the cytoplasmic membrane.</text>
</comment>
<dbReference type="PROSITE" id="PS01135">
    <property type="entry name" value="FTSZ_2"/>
    <property type="match status" value="1"/>
</dbReference>
<dbReference type="Pfam" id="PF00091">
    <property type="entry name" value="Tubulin"/>
    <property type="match status" value="1"/>
</dbReference>
<feature type="domain" description="Tubulin/FtsZ GTPase" evidence="7">
    <location>
        <begin position="15"/>
        <end position="208"/>
    </location>
</feature>
<keyword evidence="4 6" id="KW-0132">Cell division</keyword>
<dbReference type="RefSeq" id="WP_011138188.1">
    <property type="nucleotide sequence ID" value="NC_005090.1"/>
</dbReference>
<dbReference type="PRINTS" id="PR00423">
    <property type="entry name" value="CELLDVISFTSZ"/>
</dbReference>
<dbReference type="SUPFAM" id="SSF55307">
    <property type="entry name" value="Tubulin C-terminal domain-like"/>
    <property type="match status" value="1"/>
</dbReference>
<protein>
    <recommendedName>
        <fullName evidence="4 5">Cell division protein FtsZ</fullName>
    </recommendedName>
</protein>
<dbReference type="NCBIfam" id="TIGR00065">
    <property type="entry name" value="ftsZ"/>
    <property type="match status" value="1"/>
</dbReference>
<dbReference type="Gene3D" id="3.40.50.1440">
    <property type="entry name" value="Tubulin/FtsZ, GTPase domain"/>
    <property type="match status" value="1"/>
</dbReference>
<dbReference type="HAMAP" id="MF_00909">
    <property type="entry name" value="FtsZ"/>
    <property type="match status" value="1"/>
</dbReference>
<keyword evidence="4 6" id="KW-0717">Septation</keyword>
<gene>
    <name evidence="9" type="primary">FTSZ</name>
    <name evidence="4" type="synonym">ftsZ</name>
    <name evidence="9" type="ordered locus">WS0231</name>
</gene>
<keyword evidence="2 4" id="KW-0547">Nucleotide-binding</keyword>
<dbReference type="KEGG" id="wsu:WS0231"/>
<evidence type="ECO:0000256" key="1">
    <source>
        <dbReference type="ARBA" id="ARBA00009690"/>
    </source>
</evidence>
<feature type="binding site" evidence="4">
    <location>
        <position position="146"/>
    </location>
    <ligand>
        <name>GTP</name>
        <dbReference type="ChEBI" id="CHEBI:37565"/>
    </ligand>
</feature>
<evidence type="ECO:0000256" key="5">
    <source>
        <dbReference type="NCBIfam" id="TIGR00065"/>
    </source>
</evidence>
<organism evidence="10">
    <name type="scientific">Wolinella succinogenes (strain ATCC 29543 / DSM 1740 / CCUG 13145 / JCM 31913 / LMG 7466 / NCTC 11488 / FDC 602W)</name>
    <name type="common">Vibrio succinogenes</name>
    <dbReference type="NCBI Taxonomy" id="273121"/>
    <lineage>
        <taxon>Bacteria</taxon>
        <taxon>Pseudomonadati</taxon>
        <taxon>Campylobacterota</taxon>
        <taxon>Epsilonproteobacteria</taxon>
        <taxon>Campylobacterales</taxon>
        <taxon>Helicobacteraceae</taxon>
        <taxon>Wolinella</taxon>
    </lineage>
</organism>
<proteinExistence type="inferred from homology"/>
<feature type="binding site" evidence="4">
    <location>
        <position position="142"/>
    </location>
    <ligand>
        <name>GTP</name>
        <dbReference type="ChEBI" id="CHEBI:37565"/>
    </ligand>
</feature>
<keyword evidence="10" id="KW-1185">Reference proteome</keyword>
<dbReference type="EMBL" id="BX571657">
    <property type="protein sequence ID" value="CAE09388.1"/>
    <property type="molecule type" value="Genomic_DNA"/>
</dbReference>
<dbReference type="GO" id="GO:0003924">
    <property type="term" value="F:GTPase activity"/>
    <property type="evidence" value="ECO:0007669"/>
    <property type="project" value="UniProtKB-UniRule"/>
</dbReference>
<evidence type="ECO:0000313" key="10">
    <source>
        <dbReference type="Proteomes" id="UP000000422"/>
    </source>
</evidence>
<dbReference type="FunFam" id="3.40.50.1440:FF:000001">
    <property type="entry name" value="Cell division protein FtsZ"/>
    <property type="match status" value="1"/>
</dbReference>
<dbReference type="Gene3D" id="3.30.1330.20">
    <property type="entry name" value="Tubulin/FtsZ, C-terminal domain"/>
    <property type="match status" value="1"/>
</dbReference>
<evidence type="ECO:0000256" key="6">
    <source>
        <dbReference type="RuleBase" id="RU000631"/>
    </source>
</evidence>
<feature type="binding site" evidence="4">
    <location>
        <begin position="111"/>
        <end position="113"/>
    </location>
    <ligand>
        <name>GTP</name>
        <dbReference type="ChEBI" id="CHEBI:37565"/>
    </ligand>
</feature>
<dbReference type="InterPro" id="IPR003008">
    <property type="entry name" value="Tubulin_FtsZ_GTPase"/>
</dbReference>
<evidence type="ECO:0000256" key="4">
    <source>
        <dbReference type="HAMAP-Rule" id="MF_00909"/>
    </source>
</evidence>
<dbReference type="AlphaFoldDB" id="Q7MAI1"/>
<dbReference type="GO" id="GO:0043093">
    <property type="term" value="P:FtsZ-dependent cytokinesis"/>
    <property type="evidence" value="ECO:0007669"/>
    <property type="project" value="UniProtKB-UniRule"/>
</dbReference>
<dbReference type="InterPro" id="IPR008280">
    <property type="entry name" value="Tub_FtsZ_C"/>
</dbReference>
<dbReference type="STRING" id="273121.WS0231"/>
<dbReference type="InterPro" id="IPR036525">
    <property type="entry name" value="Tubulin/FtsZ_GTPase_sf"/>
</dbReference>
<name>Q7MAI1_WOLSU</name>
<accession>Q7MAI1</accession>
<dbReference type="GO" id="GO:0032153">
    <property type="term" value="C:cell division site"/>
    <property type="evidence" value="ECO:0007669"/>
    <property type="project" value="UniProtKB-UniRule"/>
</dbReference>
<dbReference type="GO" id="GO:0005525">
    <property type="term" value="F:GTP binding"/>
    <property type="evidence" value="ECO:0007669"/>
    <property type="project" value="UniProtKB-UniRule"/>
</dbReference>
<keyword evidence="4" id="KW-0963">Cytoplasm</keyword>
<sequence>MQITVEEATTITGARIKVIGVGGGGSNMISHLIAGGSHEDIELAIANTDAQALNASPAPIKIQLGARLTKGLGAGMQPETGRNAAIESFEDIKALLSGTDIVFISAGLGGGTGTGAAPIIAQAAKEAGALTISIVTKPFKFEGSKRSKLAEQGLAELKKESDSIVVIPNDKLLSIVDKNLGIKESFKIVDDVLARAVNGMSGIILNHGENDINVDFADVRTVMSHRGLALMGIGESSGNNAAYEAIKNAIESPLFDNMSINGAMGVLVHFYIHPDYPLQQISSAMEIVEECASSDAYVIFGTTTDASAPKDAVKITIVATGFEKELVRPDSQEEANTLKLVASKDLSQSTKALSSASTLRKVSGGDYEQNEDILEIPTFIRKQMD</sequence>
<dbReference type="InterPro" id="IPR020805">
    <property type="entry name" value="Cell_div_FtsZ_CS"/>
</dbReference>
<keyword evidence="3 4" id="KW-0342">GTP-binding</keyword>
<evidence type="ECO:0000256" key="3">
    <source>
        <dbReference type="ARBA" id="ARBA00023134"/>
    </source>
</evidence>
<dbReference type="GO" id="GO:0051258">
    <property type="term" value="P:protein polymerization"/>
    <property type="evidence" value="ECO:0007669"/>
    <property type="project" value="UniProtKB-UniRule"/>
</dbReference>
<feature type="binding site" evidence="4">
    <location>
        <position position="190"/>
    </location>
    <ligand>
        <name>GTP</name>
        <dbReference type="ChEBI" id="CHEBI:37565"/>
    </ligand>
</feature>
<dbReference type="eggNOG" id="COG0206">
    <property type="taxonomic scope" value="Bacteria"/>
</dbReference>
<reference evidence="9 10" key="1">
    <citation type="journal article" date="2003" name="Proc. Natl. Acad. Sci. U.S.A.">
        <title>Complete genome sequence and analysis of Wolinella succinogenes.</title>
        <authorList>
            <person name="Baar C."/>
            <person name="Eppinger M."/>
            <person name="Raddatz G."/>
            <person name="Simon JM."/>
            <person name="Lanz C."/>
            <person name="Klimmek O."/>
            <person name="Nandakumar R."/>
            <person name="Gross R."/>
            <person name="Rosinus A."/>
            <person name="Keller H."/>
            <person name="Jagtap P."/>
            <person name="Linke B."/>
            <person name="Meyer F."/>
            <person name="Lederer H."/>
            <person name="Schuster S.C."/>
        </authorList>
    </citation>
    <scope>NUCLEOTIDE SEQUENCE [LARGE SCALE GENOMIC DNA]</scope>
    <source>
        <strain evidence="10">ATCC 29543 / DSM 1740 / CCUG 13145 / JCM 31913 / LMG 7466 / NCTC 11488 / FDC 602W</strain>
    </source>
</reference>
<feature type="domain" description="Tubulin/FtsZ 2-layer sandwich" evidence="8">
    <location>
        <begin position="212"/>
        <end position="331"/>
    </location>
</feature>
<dbReference type="InterPro" id="IPR045061">
    <property type="entry name" value="FtsZ/CetZ"/>
</dbReference>
<feature type="binding site" evidence="4">
    <location>
        <begin position="23"/>
        <end position="27"/>
    </location>
    <ligand>
        <name>GTP</name>
        <dbReference type="ChEBI" id="CHEBI:37565"/>
    </ligand>
</feature>
<evidence type="ECO:0000313" key="9">
    <source>
        <dbReference type="EMBL" id="CAE09388.1"/>
    </source>
</evidence>
<evidence type="ECO:0000259" key="8">
    <source>
        <dbReference type="SMART" id="SM00865"/>
    </source>
</evidence>
<comment type="similarity">
    <text evidence="1 4 6">Belongs to the FtsZ family.</text>
</comment>
<dbReference type="GO" id="GO:0000917">
    <property type="term" value="P:division septum assembly"/>
    <property type="evidence" value="ECO:0007669"/>
    <property type="project" value="UniProtKB-KW"/>
</dbReference>
<evidence type="ECO:0000259" key="7">
    <source>
        <dbReference type="SMART" id="SM00864"/>
    </source>
</evidence>
<comment type="subunit">
    <text evidence="4">Homodimer. Polymerizes to form a dynamic ring structure in a strictly GTP-dependent manner. Interacts directly with several other division proteins.</text>
</comment>
<comment type="function">
    <text evidence="4 6">Essential cell division protein that forms a contractile ring structure (Z ring) at the future cell division site. The regulation of the ring assembly controls the timing and the location of cell division. One of the functions of the FtsZ ring is to recruit other cell division proteins to the septum to produce a new cell wall between the dividing cells. Binds GTP and shows GTPase activity.</text>
</comment>
<dbReference type="CDD" id="cd02201">
    <property type="entry name" value="FtsZ_type1"/>
    <property type="match status" value="1"/>
</dbReference>
<dbReference type="HOGENOM" id="CLU_024865_0_1_7"/>
<dbReference type="SMART" id="SM00865">
    <property type="entry name" value="Tubulin_C"/>
    <property type="match status" value="1"/>
</dbReference>
<dbReference type="SUPFAM" id="SSF52490">
    <property type="entry name" value="Tubulin nucleotide-binding domain-like"/>
    <property type="match status" value="1"/>
</dbReference>
<dbReference type="GO" id="GO:0005737">
    <property type="term" value="C:cytoplasm"/>
    <property type="evidence" value="ECO:0007669"/>
    <property type="project" value="UniProtKB-SubCell"/>
</dbReference>
<dbReference type="SMART" id="SM00864">
    <property type="entry name" value="Tubulin"/>
    <property type="match status" value="1"/>
</dbReference>